<sequence length="395" mass="42643">MPIDEITQKVSDRYARAAAAGEQMCCPTSYDFADLKTFIPEEVLKISYGCGTPAGLKTVRPGETVLDIGSGGGIDCFEASRLVGPTGRVIGLDMTDAMLEIARRNAPIVAANLGYASSNVEFRKGMADAMPVDDNTIDLIISNCVINLAPDKRRVFREMFRVTKPGGRFTISDIVSDQAVPQYLVHDAEKWGECLSGALTLAAYSVGMVEAGFLGIHLVKFSPWQVIDGIHFFSVTLTGYKLPPHPAGPAVRYATLRGPFSLVVDERGASYQRGIPRPIGPDTALLLSQPPLAPYFVLSHEPIVLDRADARWWAVLPSQASCVWQGDFALLAGPFLEAADDDHHVYRRGEPLEVCSKTLKVLATDGYAPHFAIINRAGQRVNGGEVTCSPDGGCC</sequence>
<dbReference type="KEGG" id="nti:DNFV4_02178"/>
<evidence type="ECO:0000256" key="5">
    <source>
        <dbReference type="ARBA" id="ARBA00034545"/>
    </source>
</evidence>
<proteinExistence type="inferred from homology"/>
<evidence type="ECO:0000313" key="11">
    <source>
        <dbReference type="Proteomes" id="UP001179121"/>
    </source>
</evidence>
<dbReference type="GO" id="GO:0032259">
    <property type="term" value="P:methylation"/>
    <property type="evidence" value="ECO:0007669"/>
    <property type="project" value="UniProtKB-KW"/>
</dbReference>
<dbReference type="Gene3D" id="3.40.50.150">
    <property type="entry name" value="Vaccinia Virus protein VP39"/>
    <property type="match status" value="1"/>
</dbReference>
<dbReference type="Proteomes" id="UP001179121">
    <property type="component" value="Chromosome"/>
</dbReference>
<dbReference type="CDD" id="cd02440">
    <property type="entry name" value="AdoMet_MTases"/>
    <property type="match status" value="1"/>
</dbReference>
<comment type="catalytic activity">
    <reaction evidence="6">
        <text>arsenic triglutathione + [thioredoxin]-dithiol + S-adenosyl-L-methionine + 2 H2O = methylarsonous acid + [thioredoxin]-disulfide + 3 glutathione + S-adenosyl-L-homocysteine + H(+)</text>
        <dbReference type="Rhea" id="RHEA:69460"/>
        <dbReference type="Rhea" id="RHEA-COMP:10698"/>
        <dbReference type="Rhea" id="RHEA-COMP:10700"/>
        <dbReference type="ChEBI" id="CHEBI:15377"/>
        <dbReference type="ChEBI" id="CHEBI:15378"/>
        <dbReference type="ChEBI" id="CHEBI:17826"/>
        <dbReference type="ChEBI" id="CHEBI:29950"/>
        <dbReference type="ChEBI" id="CHEBI:50058"/>
        <dbReference type="ChEBI" id="CHEBI:57856"/>
        <dbReference type="ChEBI" id="CHEBI:57925"/>
        <dbReference type="ChEBI" id="CHEBI:59789"/>
        <dbReference type="ChEBI" id="CHEBI:183640"/>
        <dbReference type="EC" id="2.1.1.137"/>
    </reaction>
</comment>
<evidence type="ECO:0000256" key="4">
    <source>
        <dbReference type="ARBA" id="ARBA00034521"/>
    </source>
</evidence>
<dbReference type="RefSeq" id="WP_213041710.1">
    <property type="nucleotide sequence ID" value="NZ_OX365700.1"/>
</dbReference>
<dbReference type="InterPro" id="IPR026669">
    <property type="entry name" value="Arsenite_MeTrfase-like"/>
</dbReference>
<dbReference type="SUPFAM" id="SSF53335">
    <property type="entry name" value="S-adenosyl-L-methionine-dependent methyltransferases"/>
    <property type="match status" value="1"/>
</dbReference>
<gene>
    <name evidence="10" type="ORF">DNFV4_02178</name>
</gene>
<dbReference type="Pfam" id="PF13847">
    <property type="entry name" value="Methyltransf_31"/>
    <property type="match status" value="1"/>
</dbReference>
<dbReference type="GO" id="GO:0030791">
    <property type="term" value="F:arsenite methyltransferase activity"/>
    <property type="evidence" value="ECO:0007669"/>
    <property type="project" value="UniProtKB-EC"/>
</dbReference>
<evidence type="ECO:0000256" key="6">
    <source>
        <dbReference type="ARBA" id="ARBA00047941"/>
    </source>
</evidence>
<evidence type="ECO:0000256" key="2">
    <source>
        <dbReference type="ARBA" id="ARBA00022691"/>
    </source>
</evidence>
<name>A0AA86TC00_9BACT</name>
<comment type="similarity">
    <text evidence="3">Belongs to the methyltransferase superfamily. Arsenite methyltransferase family.</text>
</comment>
<dbReference type="InterPro" id="IPR029063">
    <property type="entry name" value="SAM-dependent_MTases_sf"/>
</dbReference>
<dbReference type="PANTHER" id="PTHR43675:SF8">
    <property type="entry name" value="ARSENITE METHYLTRANSFERASE"/>
    <property type="match status" value="1"/>
</dbReference>
<evidence type="ECO:0000256" key="1">
    <source>
        <dbReference type="ARBA" id="ARBA00022679"/>
    </source>
</evidence>
<dbReference type="EC" id="2.1.1.137" evidence="4"/>
<keyword evidence="1" id="KW-0808">Transferase</keyword>
<keyword evidence="11" id="KW-1185">Reference proteome</keyword>
<dbReference type="AlphaFoldDB" id="A0AA86TC00"/>
<evidence type="ECO:0000256" key="3">
    <source>
        <dbReference type="ARBA" id="ARBA00034487"/>
    </source>
</evidence>
<reference evidence="10" key="1">
    <citation type="submission" date="2022-10" db="EMBL/GenBank/DDBJ databases">
        <authorList>
            <person name="Koch H."/>
        </authorList>
    </citation>
    <scope>NUCLEOTIDE SEQUENCE</scope>
    <source>
        <strain evidence="10">DNF</strain>
    </source>
</reference>
<feature type="domain" description="Methyltransferase" evidence="9">
    <location>
        <begin position="61"/>
        <end position="199"/>
    </location>
</feature>
<accession>A0AA86TC00</accession>
<keyword evidence="10" id="KW-0489">Methyltransferase</keyword>
<keyword evidence="2" id="KW-0949">S-adenosyl-L-methionine</keyword>
<comment type="catalytic activity">
    <reaction evidence="7">
        <text>arsenic triglutathione + 2 [thioredoxin]-dithiol + 2 S-adenosyl-L-methionine + H2O = dimethylarsinous acid + 2 [thioredoxin]-disulfide + 3 glutathione + 2 S-adenosyl-L-homocysteine + 2 H(+)</text>
        <dbReference type="Rhea" id="RHEA:69464"/>
        <dbReference type="Rhea" id="RHEA-COMP:10698"/>
        <dbReference type="Rhea" id="RHEA-COMP:10700"/>
        <dbReference type="ChEBI" id="CHEBI:15377"/>
        <dbReference type="ChEBI" id="CHEBI:15378"/>
        <dbReference type="ChEBI" id="CHEBI:23808"/>
        <dbReference type="ChEBI" id="CHEBI:29950"/>
        <dbReference type="ChEBI" id="CHEBI:50058"/>
        <dbReference type="ChEBI" id="CHEBI:57856"/>
        <dbReference type="ChEBI" id="CHEBI:57925"/>
        <dbReference type="ChEBI" id="CHEBI:59789"/>
        <dbReference type="ChEBI" id="CHEBI:183640"/>
        <dbReference type="EC" id="2.1.1.137"/>
    </reaction>
</comment>
<dbReference type="EMBL" id="OX365700">
    <property type="protein sequence ID" value="CAI4031759.1"/>
    <property type="molecule type" value="Genomic_DNA"/>
</dbReference>
<dbReference type="InterPro" id="IPR025714">
    <property type="entry name" value="Methyltranfer_dom"/>
</dbReference>
<evidence type="ECO:0000256" key="8">
    <source>
        <dbReference type="ARBA" id="ARBA00048428"/>
    </source>
</evidence>
<dbReference type="PANTHER" id="PTHR43675">
    <property type="entry name" value="ARSENITE METHYLTRANSFERASE"/>
    <property type="match status" value="1"/>
</dbReference>
<organism evidence="10 11">
    <name type="scientific">Nitrospira tepida</name>
    <dbReference type="NCBI Taxonomy" id="2973512"/>
    <lineage>
        <taxon>Bacteria</taxon>
        <taxon>Pseudomonadati</taxon>
        <taxon>Nitrospirota</taxon>
        <taxon>Nitrospiria</taxon>
        <taxon>Nitrospirales</taxon>
        <taxon>Nitrospiraceae</taxon>
        <taxon>Nitrospira</taxon>
    </lineage>
</organism>
<evidence type="ECO:0000313" key="10">
    <source>
        <dbReference type="EMBL" id="CAI4031759.1"/>
    </source>
</evidence>
<evidence type="ECO:0000256" key="7">
    <source>
        <dbReference type="ARBA" id="ARBA00047943"/>
    </source>
</evidence>
<protein>
    <recommendedName>
        <fullName evidence="5">Arsenite methyltransferase</fullName>
        <ecNumber evidence="4">2.1.1.137</ecNumber>
    </recommendedName>
</protein>
<evidence type="ECO:0000259" key="9">
    <source>
        <dbReference type="Pfam" id="PF13847"/>
    </source>
</evidence>
<comment type="catalytic activity">
    <reaction evidence="8">
        <text>arsenic triglutathione + 3 [thioredoxin]-dithiol + 3 S-adenosyl-L-methionine = trimethylarsine + 3 [thioredoxin]-disulfide + 3 glutathione + 3 S-adenosyl-L-homocysteine + 3 H(+)</text>
        <dbReference type="Rhea" id="RHEA:69432"/>
        <dbReference type="Rhea" id="RHEA-COMP:10698"/>
        <dbReference type="Rhea" id="RHEA-COMP:10700"/>
        <dbReference type="ChEBI" id="CHEBI:15378"/>
        <dbReference type="ChEBI" id="CHEBI:27130"/>
        <dbReference type="ChEBI" id="CHEBI:29950"/>
        <dbReference type="ChEBI" id="CHEBI:50058"/>
        <dbReference type="ChEBI" id="CHEBI:57856"/>
        <dbReference type="ChEBI" id="CHEBI:57925"/>
        <dbReference type="ChEBI" id="CHEBI:59789"/>
        <dbReference type="ChEBI" id="CHEBI:183640"/>
        <dbReference type="EC" id="2.1.1.137"/>
    </reaction>
</comment>